<dbReference type="Proteomes" id="UP000239290">
    <property type="component" value="Unassembled WGS sequence"/>
</dbReference>
<accession>A0A2S8J1F1</accession>
<evidence type="ECO:0000256" key="1">
    <source>
        <dbReference type="SAM" id="MobiDB-lite"/>
    </source>
</evidence>
<reference evidence="3" key="1">
    <citation type="submission" date="2018-02" db="EMBL/GenBank/DDBJ databases">
        <title>Draft genome sequencing of Rhodococcus opacus KU647198.</title>
        <authorList>
            <person name="Zheng B.-X."/>
        </authorList>
    </citation>
    <scope>NUCLEOTIDE SEQUENCE [LARGE SCALE GENOMIC DNA]</scope>
    <source>
        <strain evidence="3">04-OD7</strain>
    </source>
</reference>
<protein>
    <submittedName>
        <fullName evidence="2">Uncharacterized protein</fullName>
    </submittedName>
</protein>
<dbReference type="AlphaFoldDB" id="A0A2S8J1F1"/>
<name>A0A2S8J1F1_RHOOP</name>
<gene>
    <name evidence="2" type="ORF">C5613_27375</name>
</gene>
<evidence type="ECO:0000313" key="3">
    <source>
        <dbReference type="Proteomes" id="UP000239290"/>
    </source>
</evidence>
<comment type="caution">
    <text evidence="2">The sequence shown here is derived from an EMBL/GenBank/DDBJ whole genome shotgun (WGS) entry which is preliminary data.</text>
</comment>
<dbReference type="EMBL" id="PUIO01000038">
    <property type="protein sequence ID" value="PQP20886.1"/>
    <property type="molecule type" value="Genomic_DNA"/>
</dbReference>
<evidence type="ECO:0000313" key="2">
    <source>
        <dbReference type="EMBL" id="PQP20886.1"/>
    </source>
</evidence>
<proteinExistence type="predicted"/>
<organism evidence="2 3">
    <name type="scientific">Rhodococcus opacus</name>
    <name type="common">Nocardia opaca</name>
    <dbReference type="NCBI Taxonomy" id="37919"/>
    <lineage>
        <taxon>Bacteria</taxon>
        <taxon>Bacillati</taxon>
        <taxon>Actinomycetota</taxon>
        <taxon>Actinomycetes</taxon>
        <taxon>Mycobacteriales</taxon>
        <taxon>Nocardiaceae</taxon>
        <taxon>Rhodococcus</taxon>
    </lineage>
</organism>
<feature type="region of interest" description="Disordered" evidence="1">
    <location>
        <begin position="23"/>
        <end position="54"/>
    </location>
</feature>
<sequence length="81" mass="9076">MHPLTGFARRLCHLYCLSARRGEPRFRAQRPAPPTRRVRNRTAPTADPANPCSGCRIRPGRTAIDWQTVTIGRAGRAVPTR</sequence>